<name>A0A1Q3AQS8_CEPFO</name>
<reference evidence="2" key="1">
    <citation type="submission" date="2016-04" db="EMBL/GenBank/DDBJ databases">
        <title>Cephalotus genome sequencing.</title>
        <authorList>
            <person name="Fukushima K."/>
            <person name="Hasebe M."/>
            <person name="Fang X."/>
        </authorList>
    </citation>
    <scope>NUCLEOTIDE SEQUENCE [LARGE SCALE GENOMIC DNA]</scope>
    <source>
        <strain evidence="2">cv. St1</strain>
    </source>
</reference>
<comment type="caution">
    <text evidence="1">The sequence shown here is derived from an EMBL/GenBank/DDBJ whole genome shotgun (WGS) entry which is preliminary data.</text>
</comment>
<dbReference type="Proteomes" id="UP000187406">
    <property type="component" value="Unassembled WGS sequence"/>
</dbReference>
<organism evidence="1 2">
    <name type="scientific">Cephalotus follicularis</name>
    <name type="common">Albany pitcher plant</name>
    <dbReference type="NCBI Taxonomy" id="3775"/>
    <lineage>
        <taxon>Eukaryota</taxon>
        <taxon>Viridiplantae</taxon>
        <taxon>Streptophyta</taxon>
        <taxon>Embryophyta</taxon>
        <taxon>Tracheophyta</taxon>
        <taxon>Spermatophyta</taxon>
        <taxon>Magnoliopsida</taxon>
        <taxon>eudicotyledons</taxon>
        <taxon>Gunneridae</taxon>
        <taxon>Pentapetalae</taxon>
        <taxon>rosids</taxon>
        <taxon>fabids</taxon>
        <taxon>Oxalidales</taxon>
        <taxon>Cephalotaceae</taxon>
        <taxon>Cephalotus</taxon>
    </lineage>
</organism>
<proteinExistence type="predicted"/>
<dbReference type="InParanoid" id="A0A1Q3AQS8"/>
<dbReference type="OrthoDB" id="416119at2759"/>
<dbReference type="EMBL" id="BDDD01000056">
    <property type="protein sequence ID" value="GAV58116.1"/>
    <property type="molecule type" value="Genomic_DNA"/>
</dbReference>
<evidence type="ECO:0000313" key="2">
    <source>
        <dbReference type="Proteomes" id="UP000187406"/>
    </source>
</evidence>
<dbReference type="PANTHER" id="PTHR33116">
    <property type="entry name" value="REVERSE TRANSCRIPTASE ZINC-BINDING DOMAIN-CONTAINING PROTEIN-RELATED-RELATED"/>
    <property type="match status" value="1"/>
</dbReference>
<dbReference type="PANTHER" id="PTHR33116:SF78">
    <property type="entry name" value="OS12G0587133 PROTEIN"/>
    <property type="match status" value="1"/>
</dbReference>
<sequence length="276" mass="31998">KYLGLPLIATRLSQQDCAPLTEKILARVNIWVSKSLSYTGRLTLIKSTLSSMQVYWCSTFLLSISVIKECERILRRFLWGGSSNSVKQSLVKWAKVCTPCHEGGLGIKSMKIWNKASLLKQVWNLLTDHSLWVKWCKKHLIRKHSFWTLPSRGYYSWSWRQILNLRSTARSHLLYVCGSGNDFSLWFDPWYHGTSIHSLYGHRVIEDTGMVGNDWVRDMTVLDQWCWPDNTPDLREIKQGVQDIQITNSSDRIFWGSIGQAFSTQRAWQAIRPQSV</sequence>
<keyword evidence="2" id="KW-1185">Reference proteome</keyword>
<accession>A0A1Q3AQS8</accession>
<evidence type="ECO:0000313" key="1">
    <source>
        <dbReference type="EMBL" id="GAV58116.1"/>
    </source>
</evidence>
<dbReference type="STRING" id="3775.A0A1Q3AQS8"/>
<gene>
    <name evidence="1" type="ORF">CFOL_v3_01650</name>
</gene>
<protein>
    <recommendedName>
        <fullName evidence="3">Zf-RVT domain-containing protein</fullName>
    </recommendedName>
</protein>
<feature type="non-terminal residue" evidence="1">
    <location>
        <position position="1"/>
    </location>
</feature>
<dbReference type="AlphaFoldDB" id="A0A1Q3AQS8"/>
<evidence type="ECO:0008006" key="3">
    <source>
        <dbReference type="Google" id="ProtNLM"/>
    </source>
</evidence>